<comment type="caution">
    <text evidence="7">The sequence shown here is derived from an EMBL/GenBank/DDBJ whole genome shotgun (WGS) entry which is preliminary data.</text>
</comment>
<sequence>MHIILTGATGTVGHATLRTCLASSKVTRLSILSRREFSLPEGDGLDSSKAKIIVHKDFNSYPVSLTEELKDADGCIWAQGISQTQVSKDEYIKITYDYPLAAAKAFATLSNKFNFVYVSGEGADQAEKASTLFGKIKGRTERALRQLPSEPSLSSLRIFNVRPGFVDPVPETYQAASLPKRMLWSTSRVIAKAMPSMHSPALSLGQVLVDLATGDGSPLAAGPGVEDEGRLHSASIMLRKYVTEHWSKYFSTFKGSEPPAEIKAQIRQVVFSGLSDPDRKIRSLCAHVLSSIASSDWPDEYPDLLPALIGLISSGSSDSVHGSMQVFTEFIKSELSEAQILPVLRDLLPVLLSILGAPQTHSSLTRARTVSVFRQCVTALYMVKGQHPQAVKDAISTFLPTWLEAFKVLLSSDPQAEISNAQDWDALTVRIQVFKTLDTIHTSFQKALTPHLDDFLSLSLNHLRSLFGTFSQYYLTGNDSAPRSSDNEAVELPQLICPIFDFAGAVSRGSRAKAWFASQNLEAFVGAVFNYLQMTCEDEENWASDPNAFVAQEDDQTQAYSVRVAGFDLLSSLIDATQVRTVNAFQVTIEQIITASQQGREGGRKGWWKPLEAGLAAIGSQSEAVQECVEDEQDAERPKPIDIEYLLSNVVPSILTLSEFPFLQGRGFVFASQYSTLLPAQLAGQYVDAAVQVVEASEASVPVKISAVRAIYNFFQGGDGFTLAPFASRIAKDLGPFLLATSEDTLSLVLETLSVVVSIDKGSWITTDVASALVAVILEVWTKNNEDPIFLSNVDNILTSLAASSAEGIYPTVVKQALPILCSAISSTPLEQSWITASAIELVSSLITGAQQGKLGDGFFAVLAPALFKSIAEAEDRDVLQHGISCLTLVIRKDCKQLLSWSDSGRSGLDSVFGVIANALQSRDESGGLVIGDLIIHLLRRAGESVLPVLPELLQAMITRMLTAKTATFLQSLIIPFAFLINNQRDTVLDLLESMNVEGRSGLDILIQTWCENAVTFQGFWPSRVSTLALSQLFMSDRTALTSLAVKGDIILKPETRNVIMTRSRTKLSPLEFSSIPFHLKALKLLVHEVQAGGESATITAQGDTFDVETDDGDEEWAEEEKLEDNDEFQYLSELIGPKGVAFDNDDVLEGDDDEDLQQDPVSTMDMQASICFN</sequence>
<dbReference type="PANTHER" id="PTHR10997:SF9">
    <property type="entry name" value="IMPORTIN-9"/>
    <property type="match status" value="1"/>
</dbReference>
<dbReference type="AlphaFoldDB" id="A0AAD2HR69"/>
<keyword evidence="2" id="KW-0813">Transport</keyword>
<dbReference type="EMBL" id="CAVNYO010000440">
    <property type="protein sequence ID" value="CAK5280656.1"/>
    <property type="molecule type" value="Genomic_DNA"/>
</dbReference>
<feature type="compositionally biased region" description="Acidic residues" evidence="5">
    <location>
        <begin position="1144"/>
        <end position="1158"/>
    </location>
</feature>
<dbReference type="Proteomes" id="UP001295794">
    <property type="component" value="Unassembled WGS sequence"/>
</dbReference>
<dbReference type="InterPro" id="IPR036291">
    <property type="entry name" value="NAD(P)-bd_dom_sf"/>
</dbReference>
<accession>A0AAD2HR69</accession>
<evidence type="ECO:0000313" key="8">
    <source>
        <dbReference type="Proteomes" id="UP001295794"/>
    </source>
</evidence>
<feature type="domain" description="Importin N-terminal" evidence="6">
    <location>
        <begin position="234"/>
        <end position="276"/>
    </location>
</feature>
<dbReference type="Gene3D" id="1.25.10.10">
    <property type="entry name" value="Leucine-rich Repeat Variant"/>
    <property type="match status" value="1"/>
</dbReference>
<dbReference type="InterPro" id="IPR056840">
    <property type="entry name" value="HEAT_IPO9_central"/>
</dbReference>
<dbReference type="Gene3D" id="3.40.50.720">
    <property type="entry name" value="NAD(P)-binding Rossmann-like Domain"/>
    <property type="match status" value="1"/>
</dbReference>
<dbReference type="InterPro" id="IPR001494">
    <property type="entry name" value="Importin-beta_N"/>
</dbReference>
<keyword evidence="4" id="KW-0539">Nucleus</keyword>
<comment type="subcellular location">
    <subcellularLocation>
        <location evidence="1">Nucleus</location>
    </subcellularLocation>
</comment>
<organism evidence="7 8">
    <name type="scientific">Mycena citricolor</name>
    <dbReference type="NCBI Taxonomy" id="2018698"/>
    <lineage>
        <taxon>Eukaryota</taxon>
        <taxon>Fungi</taxon>
        <taxon>Dikarya</taxon>
        <taxon>Basidiomycota</taxon>
        <taxon>Agaricomycotina</taxon>
        <taxon>Agaricomycetes</taxon>
        <taxon>Agaricomycetidae</taxon>
        <taxon>Agaricales</taxon>
        <taxon>Marasmiineae</taxon>
        <taxon>Mycenaceae</taxon>
        <taxon>Mycena</taxon>
    </lineage>
</organism>
<dbReference type="PANTHER" id="PTHR10997">
    <property type="entry name" value="IMPORTIN-7, 8, 11"/>
    <property type="match status" value="1"/>
</dbReference>
<dbReference type="SUPFAM" id="SSF51735">
    <property type="entry name" value="NAD(P)-binding Rossmann-fold domains"/>
    <property type="match status" value="1"/>
</dbReference>
<name>A0AAD2HR69_9AGAR</name>
<evidence type="ECO:0000256" key="5">
    <source>
        <dbReference type="SAM" id="MobiDB-lite"/>
    </source>
</evidence>
<dbReference type="GO" id="GO:0005829">
    <property type="term" value="C:cytosol"/>
    <property type="evidence" value="ECO:0007669"/>
    <property type="project" value="TreeGrafter"/>
</dbReference>
<protein>
    <recommendedName>
        <fullName evidence="6">Importin N-terminal domain-containing protein</fullName>
    </recommendedName>
</protein>
<dbReference type="PROSITE" id="PS50166">
    <property type="entry name" value="IMPORTIN_B_NT"/>
    <property type="match status" value="1"/>
</dbReference>
<dbReference type="Pfam" id="PF25018">
    <property type="entry name" value="HEAT_IPO9_c"/>
    <property type="match status" value="1"/>
</dbReference>
<dbReference type="GO" id="GO:0005635">
    <property type="term" value="C:nuclear envelope"/>
    <property type="evidence" value="ECO:0007669"/>
    <property type="project" value="TreeGrafter"/>
</dbReference>
<evidence type="ECO:0000256" key="3">
    <source>
        <dbReference type="ARBA" id="ARBA00022927"/>
    </source>
</evidence>
<evidence type="ECO:0000256" key="1">
    <source>
        <dbReference type="ARBA" id="ARBA00004123"/>
    </source>
</evidence>
<dbReference type="SUPFAM" id="SSF48371">
    <property type="entry name" value="ARM repeat"/>
    <property type="match status" value="1"/>
</dbReference>
<feature type="region of interest" description="Disordered" evidence="5">
    <location>
        <begin position="1143"/>
        <end position="1163"/>
    </location>
</feature>
<evidence type="ECO:0000256" key="2">
    <source>
        <dbReference type="ARBA" id="ARBA00022448"/>
    </source>
</evidence>
<evidence type="ECO:0000259" key="6">
    <source>
        <dbReference type="PROSITE" id="PS50166"/>
    </source>
</evidence>
<proteinExistence type="predicted"/>
<dbReference type="GO" id="GO:0006606">
    <property type="term" value="P:protein import into nucleus"/>
    <property type="evidence" value="ECO:0007669"/>
    <property type="project" value="TreeGrafter"/>
</dbReference>
<reference evidence="7" key="1">
    <citation type="submission" date="2023-11" db="EMBL/GenBank/DDBJ databases">
        <authorList>
            <person name="De Vega J J."/>
            <person name="De Vega J J."/>
        </authorList>
    </citation>
    <scope>NUCLEOTIDE SEQUENCE</scope>
</reference>
<keyword evidence="3" id="KW-0653">Protein transport</keyword>
<keyword evidence="8" id="KW-1185">Reference proteome</keyword>
<dbReference type="InterPro" id="IPR016024">
    <property type="entry name" value="ARM-type_fold"/>
</dbReference>
<dbReference type="GO" id="GO:0031267">
    <property type="term" value="F:small GTPase binding"/>
    <property type="evidence" value="ECO:0007669"/>
    <property type="project" value="InterPro"/>
</dbReference>
<gene>
    <name evidence="7" type="ORF">MYCIT1_LOCUS31218</name>
</gene>
<evidence type="ECO:0000256" key="4">
    <source>
        <dbReference type="ARBA" id="ARBA00023242"/>
    </source>
</evidence>
<dbReference type="InterPro" id="IPR011989">
    <property type="entry name" value="ARM-like"/>
</dbReference>
<evidence type="ECO:0000313" key="7">
    <source>
        <dbReference type="EMBL" id="CAK5280656.1"/>
    </source>
</evidence>